<dbReference type="EMBL" id="MT145000">
    <property type="protein sequence ID" value="QJI02423.1"/>
    <property type="molecule type" value="Genomic_DNA"/>
</dbReference>
<protein>
    <recommendedName>
        <fullName evidence="3">Tail protein</fullName>
    </recommendedName>
</protein>
<dbReference type="AlphaFoldDB" id="A0A6H1ZRR4"/>
<evidence type="ECO:0000313" key="1">
    <source>
        <dbReference type="EMBL" id="QJA50264.1"/>
    </source>
</evidence>
<proteinExistence type="predicted"/>
<evidence type="ECO:0000313" key="2">
    <source>
        <dbReference type="EMBL" id="QJI02423.1"/>
    </source>
</evidence>
<gene>
    <name evidence="1" type="ORF">TM448A01659_0006</name>
    <name evidence="2" type="ORF">TM448B03228_0009</name>
</gene>
<sequence length="136" mass="15230">MAVKWYGKEVINKINTESIKIISKACFMVERDAKILQTPHVDTGRLRASISSNWTGSGLSRGKVTTPAKPEDGIEQPTKKLTGVVGSNVSYARRIELGFVGVDSLGRKYNQQPYPYLRPALHKNEKKILELFKNII</sequence>
<evidence type="ECO:0008006" key="3">
    <source>
        <dbReference type="Google" id="ProtNLM"/>
    </source>
</evidence>
<dbReference type="EMBL" id="MT144184">
    <property type="protein sequence ID" value="QJA50264.1"/>
    <property type="molecule type" value="Genomic_DNA"/>
</dbReference>
<accession>A0A6H1ZRR4</accession>
<organism evidence="1">
    <name type="scientific">viral metagenome</name>
    <dbReference type="NCBI Taxonomy" id="1070528"/>
    <lineage>
        <taxon>unclassified sequences</taxon>
        <taxon>metagenomes</taxon>
        <taxon>organismal metagenomes</taxon>
    </lineage>
</organism>
<name>A0A6H1ZRR4_9ZZZZ</name>
<reference evidence="1" key="1">
    <citation type="submission" date="2020-03" db="EMBL/GenBank/DDBJ databases">
        <title>The deep terrestrial virosphere.</title>
        <authorList>
            <person name="Holmfeldt K."/>
            <person name="Nilsson E."/>
            <person name="Simone D."/>
            <person name="Lopez-Fernandez M."/>
            <person name="Wu X."/>
            <person name="de Brujin I."/>
            <person name="Lundin D."/>
            <person name="Andersson A."/>
            <person name="Bertilsson S."/>
            <person name="Dopson M."/>
        </authorList>
    </citation>
    <scope>NUCLEOTIDE SEQUENCE</scope>
    <source>
        <strain evidence="1">TM448A01659</strain>
        <strain evidence="2">TM448B03228</strain>
    </source>
</reference>